<dbReference type="SUPFAM" id="SSF54695">
    <property type="entry name" value="POZ domain"/>
    <property type="match status" value="1"/>
</dbReference>
<dbReference type="EMBL" id="JANAWD010000044">
    <property type="protein sequence ID" value="KAJ3489498.1"/>
    <property type="molecule type" value="Genomic_DNA"/>
</dbReference>
<accession>A0AAD5YKA5</accession>
<dbReference type="Proteomes" id="UP001212997">
    <property type="component" value="Unassembled WGS sequence"/>
</dbReference>
<reference evidence="2" key="1">
    <citation type="submission" date="2022-07" db="EMBL/GenBank/DDBJ databases">
        <title>Genome Sequence of Physisporinus lineatus.</title>
        <authorList>
            <person name="Buettner E."/>
        </authorList>
    </citation>
    <scope>NUCLEOTIDE SEQUENCE</scope>
    <source>
        <strain evidence="2">VT162</strain>
    </source>
</reference>
<name>A0AAD5YKA5_9APHY</name>
<dbReference type="InterPro" id="IPR011333">
    <property type="entry name" value="SKP1/BTB/POZ_sf"/>
</dbReference>
<proteinExistence type="predicted"/>
<feature type="domain" description="BTB" evidence="1">
    <location>
        <begin position="25"/>
        <end position="98"/>
    </location>
</feature>
<gene>
    <name evidence="2" type="ORF">NLI96_g2079</name>
</gene>
<comment type="caution">
    <text evidence="2">The sequence shown here is derived from an EMBL/GenBank/DDBJ whole genome shotgun (WGS) entry which is preliminary data.</text>
</comment>
<protein>
    <recommendedName>
        <fullName evidence="1">BTB domain-containing protein</fullName>
    </recommendedName>
</protein>
<dbReference type="InterPro" id="IPR000210">
    <property type="entry name" value="BTB/POZ_dom"/>
</dbReference>
<organism evidence="2 3">
    <name type="scientific">Meripilus lineatus</name>
    <dbReference type="NCBI Taxonomy" id="2056292"/>
    <lineage>
        <taxon>Eukaryota</taxon>
        <taxon>Fungi</taxon>
        <taxon>Dikarya</taxon>
        <taxon>Basidiomycota</taxon>
        <taxon>Agaricomycotina</taxon>
        <taxon>Agaricomycetes</taxon>
        <taxon>Polyporales</taxon>
        <taxon>Meripilaceae</taxon>
        <taxon>Meripilus</taxon>
    </lineage>
</organism>
<dbReference type="PROSITE" id="PS50097">
    <property type="entry name" value="BTB"/>
    <property type="match status" value="1"/>
</dbReference>
<evidence type="ECO:0000313" key="2">
    <source>
        <dbReference type="EMBL" id="KAJ3489498.1"/>
    </source>
</evidence>
<dbReference type="AlphaFoldDB" id="A0AAD5YKA5"/>
<evidence type="ECO:0000259" key="1">
    <source>
        <dbReference type="PROSITE" id="PS50097"/>
    </source>
</evidence>
<dbReference type="SMART" id="SM00225">
    <property type="entry name" value="BTB"/>
    <property type="match status" value="1"/>
</dbReference>
<sequence>MSTTEEVTRKRDRDGDIEPLWFPDGNIVLIAQDAHFRVHRGVLSRNSEIFRVMFDLPQPSDAAETYISECPAIPLSDRKSDVDCMLRALYDGQNYYKHDTALSFSVVCALLRLGTKYQIQHLREEAIRRLGACFPSSLKKFERIIDGPAVKQGEISCREVEITYEDAITVIDMARNLDVPSLLPPAFVACTRLPSEQLIRGVVDGCGDQSYLSKSDLILIVDAQKTLKSEALRSIGSLLTISSPRCIKNISRGRPCKREKQAILEAIWSGQVAPAIDPFTKLTRPNLPVQDAMCEPCWEAFHEQRQKVARDVWASLGVLFRVPSWKGEN</sequence>
<evidence type="ECO:0000313" key="3">
    <source>
        <dbReference type="Proteomes" id="UP001212997"/>
    </source>
</evidence>
<dbReference type="Gene3D" id="3.30.710.10">
    <property type="entry name" value="Potassium Channel Kv1.1, Chain A"/>
    <property type="match status" value="1"/>
</dbReference>
<keyword evidence="3" id="KW-1185">Reference proteome</keyword>
<dbReference type="Pfam" id="PF00651">
    <property type="entry name" value="BTB"/>
    <property type="match status" value="1"/>
</dbReference>